<evidence type="ECO:0000313" key="2">
    <source>
        <dbReference type="EMBL" id="MEQ2175738.1"/>
    </source>
</evidence>
<name>A0ABV0NZ11_9TELE</name>
<accession>A0ABV0NZ11</accession>
<sequence>MLNLRTPFFLLVFDLVQAGSKIVRVLNLWLKNDVFDMEILRPLMDMANGTVVPPPALEAVPVDPQPETTPPVSNASAVPVVPQLPTPEALAAVAQLFQTPHAQELQRMIQNFQQADKTVGAPTIGSNITNQPQMSITQLNPCSAETVKKGSLAEVLILLLVSSFLKM</sequence>
<proteinExistence type="predicted"/>
<keyword evidence="1" id="KW-0732">Signal</keyword>
<reference evidence="2 3" key="1">
    <citation type="submission" date="2021-06" db="EMBL/GenBank/DDBJ databases">
        <authorList>
            <person name="Palmer J.M."/>
        </authorList>
    </citation>
    <scope>NUCLEOTIDE SEQUENCE [LARGE SCALE GENOMIC DNA]</scope>
    <source>
        <strain evidence="2 3">GA_2019</strain>
        <tissue evidence="2">Muscle</tissue>
    </source>
</reference>
<gene>
    <name evidence="2" type="ORF">GOODEAATRI_020855</name>
</gene>
<dbReference type="EMBL" id="JAHRIO010051953">
    <property type="protein sequence ID" value="MEQ2175738.1"/>
    <property type="molecule type" value="Genomic_DNA"/>
</dbReference>
<organism evidence="2 3">
    <name type="scientific">Goodea atripinnis</name>
    <dbReference type="NCBI Taxonomy" id="208336"/>
    <lineage>
        <taxon>Eukaryota</taxon>
        <taxon>Metazoa</taxon>
        <taxon>Chordata</taxon>
        <taxon>Craniata</taxon>
        <taxon>Vertebrata</taxon>
        <taxon>Euteleostomi</taxon>
        <taxon>Actinopterygii</taxon>
        <taxon>Neopterygii</taxon>
        <taxon>Teleostei</taxon>
        <taxon>Neoteleostei</taxon>
        <taxon>Acanthomorphata</taxon>
        <taxon>Ovalentaria</taxon>
        <taxon>Atherinomorphae</taxon>
        <taxon>Cyprinodontiformes</taxon>
        <taxon>Goodeidae</taxon>
        <taxon>Goodea</taxon>
    </lineage>
</organism>
<comment type="caution">
    <text evidence="2">The sequence shown here is derived from an EMBL/GenBank/DDBJ whole genome shotgun (WGS) entry which is preliminary data.</text>
</comment>
<dbReference type="PANTHER" id="PTHR23140:SF3">
    <property type="entry name" value="SR-RELATED AND CTD-ASSOCIATED FACTOR 4"/>
    <property type="match status" value="1"/>
</dbReference>
<feature type="signal peptide" evidence="1">
    <location>
        <begin position="1"/>
        <end position="18"/>
    </location>
</feature>
<protein>
    <recommendedName>
        <fullName evidence="4">CID domain-containing protein</fullName>
    </recommendedName>
</protein>
<feature type="chain" id="PRO_5045570528" description="CID domain-containing protein" evidence="1">
    <location>
        <begin position="19"/>
        <end position="167"/>
    </location>
</feature>
<evidence type="ECO:0000256" key="1">
    <source>
        <dbReference type="SAM" id="SignalP"/>
    </source>
</evidence>
<dbReference type="PANTHER" id="PTHR23140">
    <property type="entry name" value="RNA PROCESSING PROTEIN LD23810P"/>
    <property type="match status" value="1"/>
</dbReference>
<keyword evidence="3" id="KW-1185">Reference proteome</keyword>
<dbReference type="Proteomes" id="UP001476798">
    <property type="component" value="Unassembled WGS sequence"/>
</dbReference>
<evidence type="ECO:0000313" key="3">
    <source>
        <dbReference type="Proteomes" id="UP001476798"/>
    </source>
</evidence>
<evidence type="ECO:0008006" key="4">
    <source>
        <dbReference type="Google" id="ProtNLM"/>
    </source>
</evidence>
<dbReference type="InterPro" id="IPR051485">
    <property type="entry name" value="SR-CTD_assoc_factor"/>
</dbReference>